<keyword evidence="1" id="KW-0472">Membrane</keyword>
<evidence type="ECO:0000256" key="1">
    <source>
        <dbReference type="SAM" id="Phobius"/>
    </source>
</evidence>
<keyword evidence="1" id="KW-1133">Transmembrane helix</keyword>
<name>A0AAW4IP55_9GAMM</name>
<proteinExistence type="predicted"/>
<protein>
    <submittedName>
        <fullName evidence="2">Uncharacterized protein</fullName>
    </submittedName>
</protein>
<reference evidence="2 3" key="1">
    <citation type="submission" date="2021-03" db="EMBL/GenBank/DDBJ databases">
        <authorList>
            <person name="Shang D.-D."/>
            <person name="Du Z.-J."/>
            <person name="Chen G.-J."/>
        </authorList>
    </citation>
    <scope>NUCLEOTIDE SEQUENCE [LARGE SCALE GENOMIC DNA]</scope>
    <source>
        <strain evidence="2 3">F2608</strain>
    </source>
</reference>
<keyword evidence="1" id="KW-0812">Transmembrane</keyword>
<feature type="transmembrane region" description="Helical" evidence="1">
    <location>
        <begin position="42"/>
        <end position="63"/>
    </location>
</feature>
<dbReference type="AlphaFoldDB" id="A0AAW4IP55"/>
<evidence type="ECO:0000313" key="2">
    <source>
        <dbReference type="EMBL" id="MBO1517253.1"/>
    </source>
</evidence>
<gene>
    <name evidence="2" type="ORF">J3491_07905</name>
</gene>
<accession>A0AAW4IP55</accession>
<feature type="transmembrane region" description="Helical" evidence="1">
    <location>
        <begin position="12"/>
        <end position="30"/>
    </location>
</feature>
<keyword evidence="3" id="KW-1185">Reference proteome</keyword>
<dbReference type="EMBL" id="JAGBKN010000014">
    <property type="protein sequence ID" value="MBO1517253.1"/>
    <property type="molecule type" value="Genomic_DNA"/>
</dbReference>
<organism evidence="2 3">
    <name type="scientific">Psychrobacter halodurans</name>
    <dbReference type="NCBI Taxonomy" id="2818439"/>
    <lineage>
        <taxon>Bacteria</taxon>
        <taxon>Pseudomonadati</taxon>
        <taxon>Pseudomonadota</taxon>
        <taxon>Gammaproteobacteria</taxon>
        <taxon>Moraxellales</taxon>
        <taxon>Moraxellaceae</taxon>
        <taxon>Psychrobacter</taxon>
    </lineage>
</organism>
<dbReference type="RefSeq" id="WP_207969759.1">
    <property type="nucleotide sequence ID" value="NZ_JAGBKN010000014.1"/>
</dbReference>
<comment type="caution">
    <text evidence="2">The sequence shown here is derived from an EMBL/GenBank/DDBJ whole genome shotgun (WGS) entry which is preliminary data.</text>
</comment>
<sequence length="511" mass="57235">MNIKKTIVKYSRQILGTILVIHLLLAWMYFSDNTQQLTIVNIVLWFIAVPVLLMGFIFALNTWKKSAQNPSSDADKSEENVPPIQPPLSYHLYIQSSVCLPEGSNWLDISNDQQDLTVLSDQLSDIDGMPVLTKPIPDIDHPIRATYDDEVPSDATLRVKAIMQALLHAHSETIFLIAEHLSTTLSTENEHNAAIEVHPKWQQHYIVKNTPSATEPALPDSRPSIDLSVFLCLPKEADASILKSVLSEQLYEFTLPTEAFTIDSIIIEDNTPDHESDGSLTDSSGSPDHFINSYLATLSTSDTPKVCMLLIADSQISEDWIALNTVNASSIPTEAGVLLMFYNNAAQKTLLIDDAVYCAMTPANNEAAVQKPSHNETWKYAHDLAIIREYLLHHRLSADEYNQNNTTNEVNNYDKNVMTDMDIILMSDINPVSQAYDTSTFMALADALLAQQALVNEHHLGHYMPLNPWLKPFIAISLFINHTQSDHTASDFLFLVTKHKPYCVLWHTISP</sequence>
<evidence type="ECO:0000313" key="3">
    <source>
        <dbReference type="Proteomes" id="UP000664161"/>
    </source>
</evidence>
<dbReference type="Proteomes" id="UP000664161">
    <property type="component" value="Unassembled WGS sequence"/>
</dbReference>